<comment type="caution">
    <text evidence="1">The sequence shown here is derived from an EMBL/GenBank/DDBJ whole genome shotgun (WGS) entry which is preliminary data.</text>
</comment>
<accession>A0A226BYA8</accession>
<protein>
    <submittedName>
        <fullName evidence="1">Uncharacterized protein</fullName>
    </submittedName>
</protein>
<dbReference type="AlphaFoldDB" id="A0A226BYA8"/>
<evidence type="ECO:0000313" key="2">
    <source>
        <dbReference type="Proteomes" id="UP000214588"/>
    </source>
</evidence>
<dbReference type="EMBL" id="NIQC01000009">
    <property type="protein sequence ID" value="OWZ84018.1"/>
    <property type="molecule type" value="Genomic_DNA"/>
</dbReference>
<sequence length="62" mass="6993">MNQLIKLLVKCLNVLKAESKSKLLTTMAFCYAFTGELTDGFSVIRDIEPLESQKYSTTPPHE</sequence>
<reference evidence="1 2" key="1">
    <citation type="submission" date="2017-06" db="EMBL/GenBank/DDBJ databases">
        <title>Draft Genome Sequence of Natranaerobius trueperi halophilic, alkalithermophilic bacteria from soda lakes.</title>
        <authorList>
            <person name="Zhao B."/>
        </authorList>
    </citation>
    <scope>NUCLEOTIDE SEQUENCE [LARGE SCALE GENOMIC DNA]</scope>
    <source>
        <strain evidence="1 2">DSM 18760</strain>
    </source>
</reference>
<dbReference type="Proteomes" id="UP000214588">
    <property type="component" value="Unassembled WGS sequence"/>
</dbReference>
<organism evidence="1 2">
    <name type="scientific">Natranaerobius trueperi</name>
    <dbReference type="NCBI Taxonomy" id="759412"/>
    <lineage>
        <taxon>Bacteria</taxon>
        <taxon>Bacillati</taxon>
        <taxon>Bacillota</taxon>
        <taxon>Clostridia</taxon>
        <taxon>Natranaerobiales</taxon>
        <taxon>Natranaerobiaceae</taxon>
        <taxon>Natranaerobius</taxon>
    </lineage>
</organism>
<gene>
    <name evidence="1" type="ORF">CDO51_05525</name>
</gene>
<evidence type="ECO:0000313" key="1">
    <source>
        <dbReference type="EMBL" id="OWZ84018.1"/>
    </source>
</evidence>
<name>A0A226BYA8_9FIRM</name>
<keyword evidence="2" id="KW-1185">Reference proteome</keyword>
<proteinExistence type="predicted"/>